<dbReference type="EMBL" id="CACTIH010000022">
    <property type="protein sequence ID" value="CAA2935093.1"/>
    <property type="molecule type" value="Genomic_DNA"/>
</dbReference>
<gene>
    <name evidence="5" type="ORF">OLEA9_A016002</name>
</gene>
<keyword evidence="1" id="KW-0175">Coiled coil</keyword>
<protein>
    <submittedName>
        <fullName evidence="5">Uncharacterized protein</fullName>
    </submittedName>
</protein>
<dbReference type="Pfam" id="PF05911">
    <property type="entry name" value="FPP"/>
    <property type="match status" value="3"/>
</dbReference>
<dbReference type="Proteomes" id="UP000594638">
    <property type="component" value="Unassembled WGS sequence"/>
</dbReference>
<accession>A0A8S0PG61</accession>
<feature type="compositionally biased region" description="Basic and acidic residues" evidence="2">
    <location>
        <begin position="344"/>
        <end position="361"/>
    </location>
</feature>
<evidence type="ECO:0000259" key="4">
    <source>
        <dbReference type="Pfam" id="PF04783"/>
    </source>
</evidence>
<feature type="domain" description="DUF632" evidence="3">
    <location>
        <begin position="505"/>
        <end position="822"/>
    </location>
</feature>
<evidence type="ECO:0000259" key="3">
    <source>
        <dbReference type="Pfam" id="PF04782"/>
    </source>
</evidence>
<dbReference type="Pfam" id="PF04783">
    <property type="entry name" value="DUF630"/>
    <property type="match status" value="1"/>
</dbReference>
<dbReference type="InterPro" id="IPR006867">
    <property type="entry name" value="DUF632"/>
</dbReference>
<keyword evidence="6" id="KW-1185">Reference proteome</keyword>
<evidence type="ECO:0000313" key="6">
    <source>
        <dbReference type="Proteomes" id="UP000594638"/>
    </source>
</evidence>
<feature type="compositionally biased region" description="Polar residues" evidence="2">
    <location>
        <begin position="89"/>
        <end position="99"/>
    </location>
</feature>
<dbReference type="Pfam" id="PF04782">
    <property type="entry name" value="DUF632"/>
    <property type="match status" value="1"/>
</dbReference>
<dbReference type="Gramene" id="OE9A016002T1">
    <property type="protein sequence ID" value="OE9A016002C1"/>
    <property type="gene ID" value="OE9A016002"/>
</dbReference>
<feature type="coiled-coil region" evidence="1">
    <location>
        <begin position="1333"/>
        <end position="1367"/>
    </location>
</feature>
<feature type="coiled-coil region" evidence="1">
    <location>
        <begin position="955"/>
        <end position="1028"/>
    </location>
</feature>
<dbReference type="PANTHER" id="PTHR21450">
    <property type="entry name" value="PROTEIN ALTERED PHOSPHATE STARVATION RESPONSE 1"/>
    <property type="match status" value="1"/>
</dbReference>
<feature type="region of interest" description="Disordered" evidence="2">
    <location>
        <begin position="86"/>
        <end position="150"/>
    </location>
</feature>
<name>A0A8S0PG61_OLEEU</name>
<dbReference type="PANTHER" id="PTHR21450:SF2">
    <property type="entry name" value="FAMILY PROTEIN, PUTATIVE (DUF630 AND DUF632)-RELATED"/>
    <property type="match status" value="1"/>
</dbReference>
<evidence type="ECO:0000256" key="2">
    <source>
        <dbReference type="SAM" id="MobiDB-lite"/>
    </source>
</evidence>
<dbReference type="SUPFAM" id="SSF57997">
    <property type="entry name" value="Tropomyosin"/>
    <property type="match status" value="1"/>
</dbReference>
<feature type="compositionally biased region" description="Basic and acidic residues" evidence="2">
    <location>
        <begin position="859"/>
        <end position="869"/>
    </location>
</feature>
<dbReference type="InterPro" id="IPR008587">
    <property type="entry name" value="FPP_plant"/>
</dbReference>
<proteinExistence type="predicted"/>
<reference evidence="5 6" key="1">
    <citation type="submission" date="2019-12" db="EMBL/GenBank/DDBJ databases">
        <authorList>
            <person name="Alioto T."/>
            <person name="Alioto T."/>
            <person name="Gomez Garrido J."/>
        </authorList>
    </citation>
    <scope>NUCLEOTIDE SEQUENCE [LARGE SCALE GENOMIC DNA]</scope>
</reference>
<organism evidence="5 6">
    <name type="scientific">Olea europaea subsp. europaea</name>
    <dbReference type="NCBI Taxonomy" id="158383"/>
    <lineage>
        <taxon>Eukaryota</taxon>
        <taxon>Viridiplantae</taxon>
        <taxon>Streptophyta</taxon>
        <taxon>Embryophyta</taxon>
        <taxon>Tracheophyta</taxon>
        <taxon>Spermatophyta</taxon>
        <taxon>Magnoliopsida</taxon>
        <taxon>eudicotyledons</taxon>
        <taxon>Gunneridae</taxon>
        <taxon>Pentapetalae</taxon>
        <taxon>asterids</taxon>
        <taxon>lamiids</taxon>
        <taxon>Lamiales</taxon>
        <taxon>Oleaceae</taxon>
        <taxon>Oleeae</taxon>
        <taxon>Olea</taxon>
    </lineage>
</organism>
<feature type="compositionally biased region" description="Low complexity" evidence="2">
    <location>
        <begin position="404"/>
        <end position="417"/>
    </location>
</feature>
<comment type="caution">
    <text evidence="5">The sequence shown here is derived from an EMBL/GenBank/DDBJ whole genome shotgun (WGS) entry which is preliminary data.</text>
</comment>
<dbReference type="InterPro" id="IPR006868">
    <property type="entry name" value="DUF630"/>
</dbReference>
<evidence type="ECO:0000313" key="5">
    <source>
        <dbReference type="EMBL" id="CAA2935093.1"/>
    </source>
</evidence>
<feature type="coiled-coil region" evidence="1">
    <location>
        <begin position="1235"/>
        <end position="1297"/>
    </location>
</feature>
<feature type="domain" description="DUF630" evidence="4">
    <location>
        <begin position="1"/>
        <end position="59"/>
    </location>
</feature>
<feature type="compositionally biased region" description="Basic and acidic residues" evidence="2">
    <location>
        <begin position="389"/>
        <end position="399"/>
    </location>
</feature>
<sequence length="1505" mass="168168">MGCSGSKADDLPLVVRCRERRELIRAAAEHRFALAAAHVSYFMSLKEVGDALKKFVDEELITASPSSSSLSSPSLVLPPLEKSRKINKEGSSSHNPGTSGSNGGSVLHAHGDEDDESHIHFSDTDEDEEDDWNHHHTHTHKNDDEDGNRLHHVEEGDSFRYPQGGYNGYGYGYGMVNDGYSYPPPSNSYGRPYYSYVPMEQPMDQYLWGPPGMPPQQQPSMPGYYSSNSNVNYMRKSAPDMKTVIQEAAPAQSTNGYLNSYWNYSAPYGNGGVKVSPPKEPPPPPSPKATAWDFFNLFDGPDIGYQGYYSTGGYGYGSISSSPDSNEVREREGIPDLEEETENEVYREVQKGKRENAETRKTSKPSTPSSRSLPRHKNSEGSSKSGPMRKSEGSSRSEALHIGSEGSSRSVPSWSSEESAKPSMPSQYTKSILREDPSPSSEATGSIVLTDEKTSTESPVSKSVDEGSVKKKGVSFEVDETPKYEADSSKLSSLTTLSPHGTRDLREVVAEIRDDFQIASSYGKEVAMMLEVGKVPYHPGILKVILSRILHPIAPSLLSSNPPSMQSINLASRTSKLAKSYFGDVEKDENNVCNLSSTLDKLYAWEVKLYKEVKEEEKLRVIYEKQCKRLERLDEKGADSGKIEATQAAIRRSLTRLKVSIKAIDAISSRIHTLRDRELQPQIAELIHGLIRMWKSMLKCHQNQFQAIMESKIRRLRANTGSRTESNLRATAELEMELREWCEHFNDWIGTQKSYVESLNGWLLRCLQYEPEETPDGPVPYSPGQLGAPSIFVICNDWNQAMEAISEVRVANTMNTFASSLRQLWEKQNEEQRQRLKADYVSKDFEKQLRTRRMERGRMELEHDSKSDKTSLSMVPSENGVSSLDDLKVDLDSLRKRAADERIKHKDAIKLVHDAASSSLQGGLVPIFKALENFTSEALLAHEHVRLQNTGRSRWERAENEVVALKQQLEAAIQQNLNLEVRSSHLDGALKECVRQLRQARETMVEKTSEWESAKSELENQIIELRTQAEPSKTDHSACIDANILLKLKAMEKENSSFKQELISLSKGLEIRTIERDLSTQAAETASKLQLENIKKVAKLEAECRRLQSLARKSPSFNDQKSIMASSFSVESLTDSHSDSGERLSALEVDNRKVNYVEVELNGHEKSGSDSWASALIAELDQFKNEKSMPKSLAACSVEIDMMDDFLEMERLAALPEIKNGTSSVDTARESTSTEKSLSDELERMTCRVAQLEEELETIKTEKSKLENALDETRDSLNKSEAQLAASELKIEELQRGLGIVDEAKELLEFQLIGMEVEARTMSATIDSLKDEMEIERNSSTEMKLKYQELENELNRKNHETEIQHNTAPNGELKLKQEDLAVAADKLAECQKTIASLGRQLQSLATLEDFLIDTANLPGFSRGPLSSGTNGDLWRTHSNDTFVPKCDSDPVKTLRENSTPLINGNYEESPASSLANLTSGGKARDGFVKFLSRTRSGIDLENHHG</sequence>
<feature type="compositionally biased region" description="Basic and acidic residues" evidence="2">
    <location>
        <begin position="140"/>
        <end position="150"/>
    </location>
</feature>
<evidence type="ECO:0000256" key="1">
    <source>
        <dbReference type="SAM" id="Coils"/>
    </source>
</evidence>
<feature type="region of interest" description="Disordered" evidence="2">
    <location>
        <begin position="859"/>
        <end position="878"/>
    </location>
</feature>
<feature type="region of interest" description="Disordered" evidence="2">
    <location>
        <begin position="319"/>
        <end position="468"/>
    </location>
</feature>